<evidence type="ECO:0000313" key="3">
    <source>
        <dbReference type="Proteomes" id="UP000009222"/>
    </source>
</evidence>
<dbReference type="STRING" id="545695.TREAZ_2567"/>
<dbReference type="EMBL" id="CP001841">
    <property type="protein sequence ID" value="AEF80470.1"/>
    <property type="molecule type" value="Genomic_DNA"/>
</dbReference>
<sequence length="81" mass="8566">MNLALVKKLYGSRIALMGNLPTTSVMLKGSAEDVEKAARKAIDDAGAGGGFLLSTGDQCGRDTPEANIFKLVEVARTYGKY</sequence>
<dbReference type="eggNOG" id="COG0407">
    <property type="taxonomic scope" value="Bacteria"/>
</dbReference>
<dbReference type="InParanoid" id="F5YF02"/>
<dbReference type="SUPFAM" id="SSF51726">
    <property type="entry name" value="UROD/MetE-like"/>
    <property type="match status" value="1"/>
</dbReference>
<dbReference type="InterPro" id="IPR000257">
    <property type="entry name" value="Uroporphyrinogen_deCOase"/>
</dbReference>
<dbReference type="Gene3D" id="3.20.20.210">
    <property type="match status" value="1"/>
</dbReference>
<dbReference type="HOGENOM" id="CLU_2792780_0_0_12"/>
<dbReference type="PANTHER" id="PTHR47099">
    <property type="entry name" value="METHYLCOBAMIDE:COM METHYLTRANSFERASE MTBA"/>
    <property type="match status" value="1"/>
</dbReference>
<keyword evidence="3" id="KW-1185">Reference proteome</keyword>
<protein>
    <submittedName>
        <fullName evidence="2">Uroporphyrinogen decarboxylase</fullName>
    </submittedName>
</protein>
<evidence type="ECO:0000313" key="2">
    <source>
        <dbReference type="EMBL" id="AEF80470.1"/>
    </source>
</evidence>
<dbReference type="InterPro" id="IPR052024">
    <property type="entry name" value="Methanogen_methyltrans"/>
</dbReference>
<dbReference type="KEGG" id="taz:TREAZ_2567"/>
<evidence type="ECO:0000259" key="1">
    <source>
        <dbReference type="Pfam" id="PF01208"/>
    </source>
</evidence>
<dbReference type="GO" id="GO:0004853">
    <property type="term" value="F:uroporphyrinogen decarboxylase activity"/>
    <property type="evidence" value="ECO:0007669"/>
    <property type="project" value="InterPro"/>
</dbReference>
<dbReference type="Proteomes" id="UP000009222">
    <property type="component" value="Chromosome"/>
</dbReference>
<accession>F5YF02</accession>
<dbReference type="PANTHER" id="PTHR47099:SF1">
    <property type="entry name" value="METHYLCOBAMIDE:COM METHYLTRANSFERASE MTBA"/>
    <property type="match status" value="1"/>
</dbReference>
<feature type="domain" description="Uroporphyrinogen decarboxylase (URO-D)" evidence="1">
    <location>
        <begin position="6"/>
        <end position="78"/>
    </location>
</feature>
<organism evidence="2 3">
    <name type="scientific">Leadbettera azotonutricia (strain ATCC BAA-888 / DSM 13862 / ZAS-9)</name>
    <name type="common">Treponema azotonutricium</name>
    <dbReference type="NCBI Taxonomy" id="545695"/>
    <lineage>
        <taxon>Bacteria</taxon>
        <taxon>Pseudomonadati</taxon>
        <taxon>Spirochaetota</taxon>
        <taxon>Spirochaetia</taxon>
        <taxon>Spirochaetales</taxon>
        <taxon>Breznakiellaceae</taxon>
        <taxon>Leadbettera</taxon>
    </lineage>
</organism>
<gene>
    <name evidence="2" type="ordered locus">TREAZ_2567</name>
</gene>
<dbReference type="GO" id="GO:0006779">
    <property type="term" value="P:porphyrin-containing compound biosynthetic process"/>
    <property type="evidence" value="ECO:0007669"/>
    <property type="project" value="InterPro"/>
</dbReference>
<reference evidence="2 3" key="2">
    <citation type="journal article" date="2011" name="ISME J.">
        <title>RNA-seq reveals cooperative metabolic interactions between two termite-gut spirochete species in co-culture.</title>
        <authorList>
            <person name="Rosenthal A.Z."/>
            <person name="Matson E.G."/>
            <person name="Eldar A."/>
            <person name="Leadbetter J.R."/>
        </authorList>
    </citation>
    <scope>NUCLEOTIDE SEQUENCE [LARGE SCALE GENOMIC DNA]</scope>
    <source>
        <strain evidence="3">ATCC BAA-888 / DSM 13862 / ZAS-9</strain>
    </source>
</reference>
<dbReference type="InterPro" id="IPR038071">
    <property type="entry name" value="UROD/MetE-like_sf"/>
</dbReference>
<dbReference type="AlphaFoldDB" id="F5YF02"/>
<dbReference type="RefSeq" id="WP_015712961.1">
    <property type="nucleotide sequence ID" value="NC_015577.1"/>
</dbReference>
<dbReference type="Pfam" id="PF01208">
    <property type="entry name" value="URO-D"/>
    <property type="match status" value="1"/>
</dbReference>
<proteinExistence type="predicted"/>
<name>F5YF02_LEAAZ</name>
<reference evidence="3" key="1">
    <citation type="submission" date="2009-12" db="EMBL/GenBank/DDBJ databases">
        <title>Complete sequence of Treponema azotonutricium strain ZAS-9.</title>
        <authorList>
            <person name="Tetu S.G."/>
            <person name="Matson E."/>
            <person name="Ren Q."/>
            <person name="Seshadri R."/>
            <person name="Elbourne L."/>
            <person name="Hassan K.A."/>
            <person name="Durkin A."/>
            <person name="Radune D."/>
            <person name="Mohamoud Y."/>
            <person name="Shay R."/>
            <person name="Jin S."/>
            <person name="Zhang X."/>
            <person name="Lucey K."/>
            <person name="Ballor N.R."/>
            <person name="Ottesen E."/>
            <person name="Rosenthal R."/>
            <person name="Allen A."/>
            <person name="Leadbetter J.R."/>
            <person name="Paulsen I.T."/>
        </authorList>
    </citation>
    <scope>NUCLEOTIDE SEQUENCE [LARGE SCALE GENOMIC DNA]</scope>
    <source>
        <strain evidence="3">ATCC BAA-888 / DSM 13862 / ZAS-9</strain>
    </source>
</reference>